<gene>
    <name evidence="2" type="ORF">MetMK1DRAFT_00012320</name>
</gene>
<accession>H2C3A8</accession>
<reference evidence="2 3" key="1">
    <citation type="submission" date="2012-01" db="EMBL/GenBank/DDBJ databases">
        <title>Improved High-Quality Draft sequence of Metallosphaera yellowstonensis MK1.</title>
        <authorList>
            <consortium name="US DOE Joint Genome Institute"/>
            <person name="Lucas S."/>
            <person name="Han J."/>
            <person name="Cheng J.-F."/>
            <person name="Goodwin L."/>
            <person name="Pitluck S."/>
            <person name="Peters L."/>
            <person name="Teshima H."/>
            <person name="Detter J.C."/>
            <person name="Han C."/>
            <person name="Tapia R."/>
            <person name="Land M."/>
            <person name="Hauser L."/>
            <person name="Kyrpides N."/>
            <person name="Kozubal M."/>
            <person name="Macur R.E."/>
            <person name="Jay Z."/>
            <person name="Inskeep W."/>
            <person name="Woyke T."/>
        </authorList>
    </citation>
    <scope>NUCLEOTIDE SEQUENCE [LARGE SCALE GENOMIC DNA]</scope>
    <source>
        <strain evidence="2 3">MK1</strain>
    </source>
</reference>
<dbReference type="STRING" id="671065.MetMK1DRAFT_00012320"/>
<feature type="coiled-coil region" evidence="1">
    <location>
        <begin position="281"/>
        <end position="326"/>
    </location>
</feature>
<name>H2C3A8_9CREN</name>
<organism evidence="2 3">
    <name type="scientific">Metallosphaera yellowstonensis MK1</name>
    <dbReference type="NCBI Taxonomy" id="671065"/>
    <lineage>
        <taxon>Archaea</taxon>
        <taxon>Thermoproteota</taxon>
        <taxon>Thermoprotei</taxon>
        <taxon>Sulfolobales</taxon>
        <taxon>Sulfolobaceae</taxon>
        <taxon>Metallosphaera</taxon>
    </lineage>
</organism>
<dbReference type="eggNOG" id="arCOG07331">
    <property type="taxonomic scope" value="Archaea"/>
</dbReference>
<keyword evidence="3" id="KW-1185">Reference proteome</keyword>
<dbReference type="RefSeq" id="WP_009071517.1">
    <property type="nucleotide sequence ID" value="NZ_JH597761.1"/>
</dbReference>
<evidence type="ECO:0000313" key="3">
    <source>
        <dbReference type="Proteomes" id="UP000003980"/>
    </source>
</evidence>
<evidence type="ECO:0000256" key="1">
    <source>
        <dbReference type="SAM" id="Coils"/>
    </source>
</evidence>
<dbReference type="AlphaFoldDB" id="H2C3A8"/>
<proteinExistence type="predicted"/>
<protein>
    <submittedName>
        <fullName evidence="2">Uncharacterized protein</fullName>
    </submittedName>
</protein>
<dbReference type="OrthoDB" id="40851at2157"/>
<dbReference type="HOGENOM" id="CLU_610612_0_0_2"/>
<evidence type="ECO:0000313" key="2">
    <source>
        <dbReference type="EMBL" id="EHP70729.1"/>
    </source>
</evidence>
<dbReference type="EMBL" id="JH597761">
    <property type="protein sequence ID" value="EHP70729.1"/>
    <property type="molecule type" value="Genomic_DNA"/>
</dbReference>
<sequence>MKTVYSALAVDSNNSALSPERQLAVVVAKALSKKVRVTSMSLVGWPLLLLRVEETGAYLIFDESGTIETSINRGILQNYSLFLDKLSQLGSPEEFLGSMTSISWGELRGKENFRLKGLVEKDLTPLIKNVSLSLNLIPLDRRFTEERASLEMEEWKKIQQTVSAEIARIDEYVRRLVTISEMFIGKLAEERQRIEAKYRYEIDGERQKLEDLLKAKKPQAYEEVKKKLMEYAPKLAEIYGILSKTQLDAEAGLVSEKQIRAFVESKNRVIREIDTQINSLLESYRAEVRSYMERIRRLEEAEKRELEKVDERIQALRDGVERIRTELLSLKQSKEAELDQLASLGRRTIFADEKLEVIIPFLVVKDEYGMTQVLSPQRYSGRARSLFGFGTKLENISVSIHEDISDMEARLSVVNFPDNVRIVRGDLEKGLEWLESEGWKVRRIVEEYYIS</sequence>
<dbReference type="Proteomes" id="UP000003980">
    <property type="component" value="Unassembled WGS sequence"/>
</dbReference>
<keyword evidence="1" id="KW-0175">Coiled coil</keyword>